<evidence type="ECO:0000313" key="6">
    <source>
        <dbReference type="Proteomes" id="UP000054705"/>
    </source>
</evidence>
<dbReference type="SUPFAM" id="SSF53187">
    <property type="entry name" value="Zn-dependent exopeptidases"/>
    <property type="match status" value="1"/>
</dbReference>
<dbReference type="InterPro" id="IPR001261">
    <property type="entry name" value="ArgE/DapE_CS"/>
</dbReference>
<dbReference type="Proteomes" id="UP000054705">
    <property type="component" value="Unassembled WGS sequence"/>
</dbReference>
<dbReference type="PROSITE" id="PS00758">
    <property type="entry name" value="ARGE_DAPE_CPG2_1"/>
    <property type="match status" value="1"/>
</dbReference>
<name>A0A117M2N1_9FIRM</name>
<reference evidence="6" key="1">
    <citation type="journal article" date="2015" name="MBio">
        <title>Genome-Resolved Metagenomic Analysis Reveals Roles for Candidate Phyla and Other Microbial Community Members in Biogeochemical Transformations in Oil Reservoirs.</title>
        <authorList>
            <person name="Hu P."/>
            <person name="Tom L."/>
            <person name="Singh A."/>
            <person name="Thomas B.C."/>
            <person name="Baker B.J."/>
            <person name="Piceno Y.M."/>
            <person name="Andersen G.L."/>
            <person name="Banfield J.F."/>
        </authorList>
    </citation>
    <scope>NUCLEOTIDE SEQUENCE [LARGE SCALE GENOMIC DNA]</scope>
</reference>
<keyword evidence="2" id="KW-0479">Metal-binding</keyword>
<dbReference type="GO" id="GO:0046872">
    <property type="term" value="F:metal ion binding"/>
    <property type="evidence" value="ECO:0007669"/>
    <property type="project" value="UniProtKB-KW"/>
</dbReference>
<feature type="domain" description="Peptidase M28" evidence="4">
    <location>
        <begin position="57"/>
        <end position="125"/>
    </location>
</feature>
<gene>
    <name evidence="5" type="ORF">XD97_0751</name>
</gene>
<dbReference type="InterPro" id="IPR007484">
    <property type="entry name" value="Peptidase_M28"/>
</dbReference>
<dbReference type="PANTHER" id="PTHR42994">
    <property type="entry name" value="PEPTIDASE T"/>
    <property type="match status" value="1"/>
</dbReference>
<evidence type="ECO:0000256" key="2">
    <source>
        <dbReference type="ARBA" id="ARBA00022723"/>
    </source>
</evidence>
<evidence type="ECO:0000256" key="1">
    <source>
        <dbReference type="ARBA" id="ARBA00001947"/>
    </source>
</evidence>
<dbReference type="Gene3D" id="3.40.630.10">
    <property type="entry name" value="Zn peptidases"/>
    <property type="match status" value="1"/>
</dbReference>
<keyword evidence="3" id="KW-0378">Hydrolase</keyword>
<evidence type="ECO:0000313" key="5">
    <source>
        <dbReference type="EMBL" id="KUK80992.1"/>
    </source>
</evidence>
<sequence length="138" mass="14659">MVDPGRVVENFLELVRIDSVSGKERKVADLLKNKLSVLGLEVREDNAGREIGSDTGNIIGKLPGNGRGPVLLFCAHMDTVEPGRGVKPLLENGVIKSSGDTVLGADDKAAIAAILEALRVVRGQNIEHGGLEVVLTIW</sequence>
<dbReference type="AlphaFoldDB" id="A0A117M2N1"/>
<dbReference type="PANTHER" id="PTHR42994:SF2">
    <property type="entry name" value="PEPTIDASE"/>
    <property type="match status" value="1"/>
</dbReference>
<evidence type="ECO:0000256" key="3">
    <source>
        <dbReference type="ARBA" id="ARBA00022801"/>
    </source>
</evidence>
<comment type="caution">
    <text evidence="5">The sequence shown here is derived from an EMBL/GenBank/DDBJ whole genome shotgun (WGS) entry which is preliminary data.</text>
</comment>
<protein>
    <submittedName>
        <fullName evidence="5">Di-and tripeptidase</fullName>
    </submittedName>
</protein>
<dbReference type="EMBL" id="LGGS01000185">
    <property type="protein sequence ID" value="KUK80992.1"/>
    <property type="molecule type" value="Genomic_DNA"/>
</dbReference>
<comment type="cofactor">
    <cofactor evidence="1">
        <name>Zn(2+)</name>
        <dbReference type="ChEBI" id="CHEBI:29105"/>
    </cofactor>
</comment>
<proteinExistence type="predicted"/>
<accession>A0A117M2N1</accession>
<feature type="non-terminal residue" evidence="5">
    <location>
        <position position="138"/>
    </location>
</feature>
<dbReference type="Pfam" id="PF04389">
    <property type="entry name" value="Peptidase_M28"/>
    <property type="match status" value="1"/>
</dbReference>
<evidence type="ECO:0000259" key="4">
    <source>
        <dbReference type="Pfam" id="PF04389"/>
    </source>
</evidence>
<organism evidence="5 6">
    <name type="scientific">Pelotomaculum thermopropionicum</name>
    <dbReference type="NCBI Taxonomy" id="110500"/>
    <lineage>
        <taxon>Bacteria</taxon>
        <taxon>Bacillati</taxon>
        <taxon>Bacillota</taxon>
        <taxon>Clostridia</taxon>
        <taxon>Eubacteriales</taxon>
        <taxon>Desulfotomaculaceae</taxon>
        <taxon>Pelotomaculum</taxon>
    </lineage>
</organism>